<dbReference type="AlphaFoldDB" id="A0A8I1DRU6"/>
<name>A0A8I1DRU6_BURCE</name>
<evidence type="ECO:0000256" key="1">
    <source>
        <dbReference type="SAM" id="Phobius"/>
    </source>
</evidence>
<dbReference type="InterPro" id="IPR036259">
    <property type="entry name" value="MFS_trans_sf"/>
</dbReference>
<sequence length="91" mass="9862">MAAGTTFFLPAQPKVKGGTILSSRYLADTALIWPCYFVGLFVPYLLYNWLPTMAKSTGYTSAQGAIMGGFVNWAGTPTSVASGRLTDRFDR</sequence>
<proteinExistence type="predicted"/>
<protein>
    <submittedName>
        <fullName evidence="2">Uncharacterized protein</fullName>
    </submittedName>
</protein>
<dbReference type="EMBL" id="JAEDXG010000056">
    <property type="protein sequence ID" value="MBH9701948.1"/>
    <property type="molecule type" value="Genomic_DNA"/>
</dbReference>
<keyword evidence="1" id="KW-0472">Membrane</keyword>
<reference evidence="2" key="1">
    <citation type="submission" date="2020-12" db="EMBL/GenBank/DDBJ databases">
        <title>Burkholderia cepacia complex in Mexico.</title>
        <authorList>
            <person name="Estrada P."/>
        </authorList>
    </citation>
    <scope>NUCLEOTIDE SEQUENCE</scope>
    <source>
        <strain evidence="2">871</strain>
    </source>
</reference>
<evidence type="ECO:0000313" key="2">
    <source>
        <dbReference type="EMBL" id="MBH9701948.1"/>
    </source>
</evidence>
<feature type="transmembrane region" description="Helical" evidence="1">
    <location>
        <begin position="31"/>
        <end position="50"/>
    </location>
</feature>
<accession>A0A8I1DRU6</accession>
<evidence type="ECO:0000313" key="3">
    <source>
        <dbReference type="Proteomes" id="UP000645612"/>
    </source>
</evidence>
<dbReference type="Gene3D" id="1.20.1250.20">
    <property type="entry name" value="MFS general substrate transporter like domains"/>
    <property type="match status" value="1"/>
</dbReference>
<keyword evidence="1" id="KW-0812">Transmembrane</keyword>
<comment type="caution">
    <text evidence="2">The sequence shown here is derived from an EMBL/GenBank/DDBJ whole genome shotgun (WGS) entry which is preliminary data.</text>
</comment>
<keyword evidence="1" id="KW-1133">Transmembrane helix</keyword>
<gene>
    <name evidence="2" type="ORF">JAO13_36495</name>
</gene>
<dbReference type="Proteomes" id="UP000645612">
    <property type="component" value="Unassembled WGS sequence"/>
</dbReference>
<organism evidence="2 3">
    <name type="scientific">Burkholderia cepacia</name>
    <name type="common">Pseudomonas cepacia</name>
    <dbReference type="NCBI Taxonomy" id="292"/>
    <lineage>
        <taxon>Bacteria</taxon>
        <taxon>Pseudomonadati</taxon>
        <taxon>Pseudomonadota</taxon>
        <taxon>Betaproteobacteria</taxon>
        <taxon>Burkholderiales</taxon>
        <taxon>Burkholderiaceae</taxon>
        <taxon>Burkholderia</taxon>
        <taxon>Burkholderia cepacia complex</taxon>
    </lineage>
</organism>
<dbReference type="RefSeq" id="WP_176129859.1">
    <property type="nucleotide sequence ID" value="NZ_CADDZZ010000003.1"/>
</dbReference>
<dbReference type="SUPFAM" id="SSF103473">
    <property type="entry name" value="MFS general substrate transporter"/>
    <property type="match status" value="1"/>
</dbReference>